<keyword evidence="1" id="KW-0805">Transcription regulation</keyword>
<dbReference type="Gene3D" id="1.10.10.10">
    <property type="entry name" value="Winged helix-like DNA-binding domain superfamily/Winged helix DNA-binding domain"/>
    <property type="match status" value="1"/>
</dbReference>
<dbReference type="SUPFAM" id="SSF46785">
    <property type="entry name" value="Winged helix' DNA-binding domain"/>
    <property type="match status" value="1"/>
</dbReference>
<keyword evidence="3" id="KW-0804">Transcription</keyword>
<dbReference type="SMART" id="SM00895">
    <property type="entry name" value="FCD"/>
    <property type="match status" value="1"/>
</dbReference>
<comment type="caution">
    <text evidence="6">The sequence shown here is derived from an EMBL/GenBank/DDBJ whole genome shotgun (WGS) entry which is preliminary data.</text>
</comment>
<dbReference type="EMBL" id="JALJXV010000007">
    <property type="protein sequence ID" value="MCP1675760.1"/>
    <property type="molecule type" value="Genomic_DNA"/>
</dbReference>
<name>A0AAE3G4M7_9GAMM</name>
<dbReference type="InterPro" id="IPR011711">
    <property type="entry name" value="GntR_C"/>
</dbReference>
<keyword evidence="7" id="KW-1185">Reference proteome</keyword>
<feature type="domain" description="HTH gntR-type" evidence="5">
    <location>
        <begin position="25"/>
        <end position="93"/>
    </location>
</feature>
<evidence type="ECO:0000256" key="1">
    <source>
        <dbReference type="ARBA" id="ARBA00023015"/>
    </source>
</evidence>
<dbReference type="PANTHER" id="PTHR43537">
    <property type="entry name" value="TRANSCRIPTIONAL REGULATOR, GNTR FAMILY"/>
    <property type="match status" value="1"/>
</dbReference>
<dbReference type="PANTHER" id="PTHR43537:SF5">
    <property type="entry name" value="UXU OPERON TRANSCRIPTIONAL REGULATOR"/>
    <property type="match status" value="1"/>
</dbReference>
<evidence type="ECO:0000313" key="7">
    <source>
        <dbReference type="Proteomes" id="UP001205843"/>
    </source>
</evidence>
<evidence type="ECO:0000256" key="3">
    <source>
        <dbReference type="ARBA" id="ARBA00023163"/>
    </source>
</evidence>
<protein>
    <submittedName>
        <fullName evidence="6">DNA-binding FadR family transcriptional regulator</fullName>
    </submittedName>
</protein>
<dbReference type="RefSeq" id="WP_253479526.1">
    <property type="nucleotide sequence ID" value="NZ_JALJXV010000007.1"/>
</dbReference>
<dbReference type="SUPFAM" id="SSF48008">
    <property type="entry name" value="GntR ligand-binding domain-like"/>
    <property type="match status" value="1"/>
</dbReference>
<gene>
    <name evidence="6" type="ORF">J2T57_002915</name>
</gene>
<dbReference type="AlphaFoldDB" id="A0AAE3G4M7"/>
<evidence type="ECO:0000256" key="4">
    <source>
        <dbReference type="SAM" id="MobiDB-lite"/>
    </source>
</evidence>
<dbReference type="CDD" id="cd07377">
    <property type="entry name" value="WHTH_GntR"/>
    <property type="match status" value="1"/>
</dbReference>
<keyword evidence="2 6" id="KW-0238">DNA-binding</keyword>
<evidence type="ECO:0000256" key="2">
    <source>
        <dbReference type="ARBA" id="ARBA00023125"/>
    </source>
</evidence>
<dbReference type="InterPro" id="IPR036390">
    <property type="entry name" value="WH_DNA-bd_sf"/>
</dbReference>
<dbReference type="Pfam" id="PF07729">
    <property type="entry name" value="FCD"/>
    <property type="match status" value="1"/>
</dbReference>
<evidence type="ECO:0000259" key="5">
    <source>
        <dbReference type="PROSITE" id="PS50949"/>
    </source>
</evidence>
<dbReference type="SMART" id="SM00345">
    <property type="entry name" value="HTH_GNTR"/>
    <property type="match status" value="1"/>
</dbReference>
<dbReference type="Pfam" id="PF00392">
    <property type="entry name" value="GntR"/>
    <property type="match status" value="1"/>
</dbReference>
<dbReference type="GO" id="GO:0003700">
    <property type="term" value="F:DNA-binding transcription factor activity"/>
    <property type="evidence" value="ECO:0007669"/>
    <property type="project" value="InterPro"/>
</dbReference>
<reference evidence="6" key="1">
    <citation type="submission" date="2022-03" db="EMBL/GenBank/DDBJ databases">
        <title>Genomic Encyclopedia of Type Strains, Phase III (KMG-III): the genomes of soil and plant-associated and newly described type strains.</title>
        <authorList>
            <person name="Whitman W."/>
        </authorList>
    </citation>
    <scope>NUCLEOTIDE SEQUENCE</scope>
    <source>
        <strain evidence="6">ANL 6-2</strain>
    </source>
</reference>
<dbReference type="GO" id="GO:0003677">
    <property type="term" value="F:DNA binding"/>
    <property type="evidence" value="ECO:0007669"/>
    <property type="project" value="UniProtKB-KW"/>
</dbReference>
<dbReference type="Gene3D" id="1.20.120.530">
    <property type="entry name" value="GntR ligand-binding domain-like"/>
    <property type="match status" value="1"/>
</dbReference>
<evidence type="ECO:0000313" key="6">
    <source>
        <dbReference type="EMBL" id="MCP1675760.1"/>
    </source>
</evidence>
<feature type="region of interest" description="Disordered" evidence="4">
    <location>
        <begin position="1"/>
        <end position="25"/>
    </location>
</feature>
<dbReference type="PRINTS" id="PR00035">
    <property type="entry name" value="HTHGNTR"/>
</dbReference>
<organism evidence="6 7">
    <name type="scientific">Natronocella acetinitrilica</name>
    <dbReference type="NCBI Taxonomy" id="414046"/>
    <lineage>
        <taxon>Bacteria</taxon>
        <taxon>Pseudomonadati</taxon>
        <taxon>Pseudomonadota</taxon>
        <taxon>Gammaproteobacteria</taxon>
        <taxon>Chromatiales</taxon>
        <taxon>Ectothiorhodospiraceae</taxon>
        <taxon>Natronocella</taxon>
    </lineage>
</organism>
<dbReference type="PROSITE" id="PS50949">
    <property type="entry name" value="HTH_GNTR"/>
    <property type="match status" value="1"/>
</dbReference>
<dbReference type="Proteomes" id="UP001205843">
    <property type="component" value="Unassembled WGS sequence"/>
</dbReference>
<sequence length="262" mass="28767">MRGKRRSATTYPGASGKTELRHAGTPLPNELATLIEKDILGGSLEPGSKLPTEGSLAKQFGISRNAVREAIAQLRSAELVETRHGLGTFVVDNPLGRQLFSVPRSGIDQSELCQLFELRAEVESGAAALAARFRTNDDIKAMRDALDRLSESIADGALGKEHDVDFHNRIAMASGNRFFGEFLDFYARRVSDAVAIARSNSARVEGWSRMVQFEHEAIHAAIAAGSPEEARAAMWMHLHNARRRLGLRRPSEQQEDQHGDQA</sequence>
<dbReference type="InterPro" id="IPR036388">
    <property type="entry name" value="WH-like_DNA-bd_sf"/>
</dbReference>
<accession>A0AAE3G4M7</accession>
<proteinExistence type="predicted"/>
<dbReference type="InterPro" id="IPR008920">
    <property type="entry name" value="TF_FadR/GntR_C"/>
</dbReference>
<dbReference type="InterPro" id="IPR000524">
    <property type="entry name" value="Tscrpt_reg_HTH_GntR"/>
</dbReference>